<keyword evidence="3 6" id="KW-0812">Transmembrane</keyword>
<comment type="similarity">
    <text evidence="6">Belongs to the G-protein coupled receptor 1 family.</text>
</comment>
<dbReference type="PROSITE" id="PS50262">
    <property type="entry name" value="G_PROTEIN_RECEP_F1_2"/>
    <property type="match status" value="1"/>
</dbReference>
<keyword evidence="4 7" id="KW-1133">Transmembrane helix</keyword>
<gene>
    <name evidence="9" type="ORF">FSP39_016420</name>
</gene>
<feature type="transmembrane region" description="Helical" evidence="7">
    <location>
        <begin position="38"/>
        <end position="60"/>
    </location>
</feature>
<evidence type="ECO:0000256" key="2">
    <source>
        <dbReference type="ARBA" id="ARBA00022475"/>
    </source>
</evidence>
<evidence type="ECO:0000256" key="1">
    <source>
        <dbReference type="ARBA" id="ARBA00004651"/>
    </source>
</evidence>
<evidence type="ECO:0000256" key="6">
    <source>
        <dbReference type="RuleBase" id="RU000688"/>
    </source>
</evidence>
<evidence type="ECO:0000313" key="10">
    <source>
        <dbReference type="Proteomes" id="UP001186944"/>
    </source>
</evidence>
<name>A0AA88Y0T8_PINIB</name>
<feature type="transmembrane region" description="Helical" evidence="7">
    <location>
        <begin position="67"/>
        <end position="90"/>
    </location>
</feature>
<evidence type="ECO:0000259" key="8">
    <source>
        <dbReference type="PROSITE" id="PS50262"/>
    </source>
</evidence>
<protein>
    <recommendedName>
        <fullName evidence="8">G-protein coupled receptors family 1 profile domain-containing protein</fullName>
    </recommendedName>
</protein>
<keyword evidence="2" id="KW-1003">Cell membrane</keyword>
<keyword evidence="6" id="KW-0297">G-protein coupled receptor</keyword>
<organism evidence="9 10">
    <name type="scientific">Pinctada imbricata</name>
    <name type="common">Atlantic pearl-oyster</name>
    <name type="synonym">Pinctada martensii</name>
    <dbReference type="NCBI Taxonomy" id="66713"/>
    <lineage>
        <taxon>Eukaryota</taxon>
        <taxon>Metazoa</taxon>
        <taxon>Spiralia</taxon>
        <taxon>Lophotrochozoa</taxon>
        <taxon>Mollusca</taxon>
        <taxon>Bivalvia</taxon>
        <taxon>Autobranchia</taxon>
        <taxon>Pteriomorphia</taxon>
        <taxon>Pterioida</taxon>
        <taxon>Pterioidea</taxon>
        <taxon>Pteriidae</taxon>
        <taxon>Pinctada</taxon>
    </lineage>
</organism>
<reference evidence="9" key="1">
    <citation type="submission" date="2019-08" db="EMBL/GenBank/DDBJ databases">
        <title>The improved chromosome-level genome for the pearl oyster Pinctada fucata martensii using PacBio sequencing and Hi-C.</title>
        <authorList>
            <person name="Zheng Z."/>
        </authorList>
    </citation>
    <scope>NUCLEOTIDE SEQUENCE</scope>
    <source>
        <strain evidence="9">ZZ-2019</strain>
        <tissue evidence="9">Adductor muscle</tissue>
    </source>
</reference>
<feature type="transmembrane region" description="Helical" evidence="7">
    <location>
        <begin position="285"/>
        <end position="307"/>
    </location>
</feature>
<comment type="subcellular location">
    <subcellularLocation>
        <location evidence="1">Cell membrane</location>
        <topology evidence="1">Multi-pass membrane protein</topology>
    </subcellularLocation>
</comment>
<dbReference type="Gene3D" id="1.20.1070.10">
    <property type="entry name" value="Rhodopsin 7-helix transmembrane proteins"/>
    <property type="match status" value="1"/>
</dbReference>
<dbReference type="Pfam" id="PF00001">
    <property type="entry name" value="7tm_1"/>
    <property type="match status" value="1"/>
</dbReference>
<dbReference type="PRINTS" id="PR00237">
    <property type="entry name" value="GPCRRHODOPSN"/>
</dbReference>
<dbReference type="EMBL" id="VSWD01000008">
    <property type="protein sequence ID" value="KAK3095588.1"/>
    <property type="molecule type" value="Genomic_DNA"/>
</dbReference>
<dbReference type="GO" id="GO:0005886">
    <property type="term" value="C:plasma membrane"/>
    <property type="evidence" value="ECO:0007669"/>
    <property type="project" value="UniProtKB-SubCell"/>
</dbReference>
<dbReference type="SUPFAM" id="SSF81321">
    <property type="entry name" value="Family A G protein-coupled receptor-like"/>
    <property type="match status" value="1"/>
</dbReference>
<keyword evidence="5 7" id="KW-0472">Membrane</keyword>
<feature type="transmembrane region" description="Helical" evidence="7">
    <location>
        <begin position="102"/>
        <end position="124"/>
    </location>
</feature>
<feature type="domain" description="G-protein coupled receptors family 1 profile" evidence="8">
    <location>
        <begin position="49"/>
        <end position="305"/>
    </location>
</feature>
<evidence type="ECO:0000256" key="7">
    <source>
        <dbReference type="SAM" id="Phobius"/>
    </source>
</evidence>
<evidence type="ECO:0000256" key="3">
    <source>
        <dbReference type="ARBA" id="ARBA00022692"/>
    </source>
</evidence>
<keyword evidence="6" id="KW-0807">Transducer</keyword>
<dbReference type="PANTHER" id="PTHR22750">
    <property type="entry name" value="G-PROTEIN COUPLED RECEPTOR"/>
    <property type="match status" value="1"/>
</dbReference>
<keyword evidence="10" id="KW-1185">Reference proteome</keyword>
<keyword evidence="6" id="KW-0675">Receptor</keyword>
<feature type="transmembrane region" description="Helical" evidence="7">
    <location>
        <begin position="145"/>
        <end position="166"/>
    </location>
</feature>
<dbReference type="AlphaFoldDB" id="A0AA88Y0T8"/>
<evidence type="ECO:0000256" key="4">
    <source>
        <dbReference type="ARBA" id="ARBA00022989"/>
    </source>
</evidence>
<proteinExistence type="inferred from homology"/>
<dbReference type="GO" id="GO:0004930">
    <property type="term" value="F:G protein-coupled receptor activity"/>
    <property type="evidence" value="ECO:0007669"/>
    <property type="project" value="UniProtKB-KW"/>
</dbReference>
<sequence length="330" mass="37536">MQDLDWIDLLKSNVLDKSGKSECTPNVNNIHERIKQVILIPLTVLIILFNVLILLCLIWNRKFHTQMYFLVATLGVADLFVGCVSIATLVTWSSEEMLDNCLIRIGFTVATCIASMFSLMLIAIERFIAISYSLWYRSMVTRAKLGVAVTFVWVLSLGIGFLPLMGWRTGPYRQYCSFLYVLPEKYILLTFTVGAVIPIAIMCTIYVKLFKNARIHIKRIEAVENVCGIRKSGSDSSFRVSSRSMKSIKTVVIVYGCVLVTWCPFLIATVVQISRKQESCILKDLIGTHLLLLGFSNSFLNPLIYVVRTKDFRNFITGLCQRRSQRSWII</sequence>
<dbReference type="SMART" id="SM01381">
    <property type="entry name" value="7TM_GPCR_Srsx"/>
    <property type="match status" value="1"/>
</dbReference>
<dbReference type="InterPro" id="IPR000276">
    <property type="entry name" value="GPCR_Rhodpsn"/>
</dbReference>
<evidence type="ECO:0000256" key="5">
    <source>
        <dbReference type="ARBA" id="ARBA00023136"/>
    </source>
</evidence>
<dbReference type="PROSITE" id="PS00237">
    <property type="entry name" value="G_PROTEIN_RECEP_F1_1"/>
    <property type="match status" value="1"/>
</dbReference>
<dbReference type="Proteomes" id="UP001186944">
    <property type="component" value="Unassembled WGS sequence"/>
</dbReference>
<evidence type="ECO:0000313" key="9">
    <source>
        <dbReference type="EMBL" id="KAK3095588.1"/>
    </source>
</evidence>
<comment type="caution">
    <text evidence="9">The sequence shown here is derived from an EMBL/GenBank/DDBJ whole genome shotgun (WGS) entry which is preliminary data.</text>
</comment>
<accession>A0AA88Y0T8</accession>
<dbReference type="InterPro" id="IPR017452">
    <property type="entry name" value="GPCR_Rhodpsn_7TM"/>
</dbReference>
<feature type="transmembrane region" description="Helical" evidence="7">
    <location>
        <begin position="252"/>
        <end position="273"/>
    </location>
</feature>
<feature type="transmembrane region" description="Helical" evidence="7">
    <location>
        <begin position="186"/>
        <end position="209"/>
    </location>
</feature>